<feature type="non-terminal residue" evidence="1">
    <location>
        <position position="1"/>
    </location>
</feature>
<feature type="non-terminal residue" evidence="1">
    <location>
        <position position="603"/>
    </location>
</feature>
<accession>A0ABN7WNT0</accession>
<name>A0ABN7WNT0_GIGMA</name>
<protein>
    <submittedName>
        <fullName evidence="1">29777_t:CDS:1</fullName>
    </submittedName>
</protein>
<keyword evidence="2" id="KW-1185">Reference proteome</keyword>
<dbReference type="EMBL" id="CAJVQB010054035">
    <property type="protein sequence ID" value="CAG8836626.1"/>
    <property type="molecule type" value="Genomic_DNA"/>
</dbReference>
<evidence type="ECO:0000313" key="2">
    <source>
        <dbReference type="Proteomes" id="UP000789901"/>
    </source>
</evidence>
<dbReference type="PANTHER" id="PTHR35871:SF1">
    <property type="entry name" value="CXC1-LIKE CYSTEINE CLUSTER ASSOCIATED WITH KDZ TRANSPOSASES DOMAIN-CONTAINING PROTEIN"/>
    <property type="match status" value="1"/>
</dbReference>
<organism evidence="1 2">
    <name type="scientific">Gigaspora margarita</name>
    <dbReference type="NCBI Taxonomy" id="4874"/>
    <lineage>
        <taxon>Eukaryota</taxon>
        <taxon>Fungi</taxon>
        <taxon>Fungi incertae sedis</taxon>
        <taxon>Mucoromycota</taxon>
        <taxon>Glomeromycotina</taxon>
        <taxon>Glomeromycetes</taxon>
        <taxon>Diversisporales</taxon>
        <taxon>Gigasporaceae</taxon>
        <taxon>Gigaspora</taxon>
    </lineage>
</organism>
<gene>
    <name evidence="1" type="ORF">GMARGA_LOCUS33126</name>
</gene>
<dbReference type="Proteomes" id="UP000789901">
    <property type="component" value="Unassembled WGS sequence"/>
</dbReference>
<comment type="caution">
    <text evidence="1">The sequence shown here is derived from an EMBL/GenBank/DDBJ whole genome shotgun (WGS) entry which is preliminary data.</text>
</comment>
<evidence type="ECO:0000313" key="1">
    <source>
        <dbReference type="EMBL" id="CAG8836626.1"/>
    </source>
</evidence>
<sequence length="603" mass="69703">ISMPKRSKCARQSLKAIRKCWKQAKNSNKELESKPVEELKSKIVEELKPKLVEYEEVISEIQIENPDEPSDAEPDEHDECFSTFWIKEQLVENTKTNIWATSLRVPIYRSNAELALRNKRAYWKKVASGSKKISDMFSLKNVEAPESYMENYDFIFDDTYDSSDDNDSKFTLESLDLLLKNKSNDLQLRTVSQYLHLVQDRGFGKMDASRFLSQSLGKGSWYAWLIRSWTNQWLNKGEIVISKHGRHAKNRSLFLHEDFKLQDEVIPSFGIEEKTTISHTIVHEWLHKLSWQYKDNSKNIYFDGHECENLDQIILLLLLPKIVCITQDESLFYAKDGIVKAWGPEDENQLHSKLQGLSLHVNDFICKSIRRFLLSEEKYAINDLLPNDKWLVHTEVCIIIYPGTNRDSWWTSKDNIKQVVLFLFDNSCNHNAFANNALVVARMNMKDSGKQPLLHNSKKPDGSTHILTFTDVDSVVKPKGIRRVLSEYGLWILGLIRKCDACKQNNPDPTNLNCCTTRILSAQPNFASQKSYLQEISCLNIIPHVLESVSLTKICQFAHRSDHYMSAYELGLTVKVMLKNLEYSKQIWSALAKPNPTWNGLRN</sequence>
<reference evidence="1 2" key="1">
    <citation type="submission" date="2021-06" db="EMBL/GenBank/DDBJ databases">
        <authorList>
            <person name="Kallberg Y."/>
            <person name="Tangrot J."/>
            <person name="Rosling A."/>
        </authorList>
    </citation>
    <scope>NUCLEOTIDE SEQUENCE [LARGE SCALE GENOMIC DNA]</scope>
    <source>
        <strain evidence="1 2">120-4 pot B 10/14</strain>
    </source>
</reference>
<dbReference type="PANTHER" id="PTHR35871">
    <property type="entry name" value="EXPRESSED PROTEIN"/>
    <property type="match status" value="1"/>
</dbReference>
<proteinExistence type="predicted"/>